<dbReference type="EMBL" id="JAAAHW010007980">
    <property type="protein sequence ID" value="KAF9945529.1"/>
    <property type="molecule type" value="Genomic_DNA"/>
</dbReference>
<dbReference type="PANTHER" id="PTHR21680">
    <property type="entry name" value="COILED-COIL DOMAIN-CONTAINING PROTEIN 124"/>
    <property type="match status" value="1"/>
</dbReference>
<keyword evidence="2" id="KW-0175">Coiled coil</keyword>
<evidence type="ECO:0000259" key="4">
    <source>
        <dbReference type="Pfam" id="PF06244"/>
    </source>
</evidence>
<organism evidence="6 7">
    <name type="scientific">Modicella reniformis</name>
    <dbReference type="NCBI Taxonomy" id="1440133"/>
    <lineage>
        <taxon>Eukaryota</taxon>
        <taxon>Fungi</taxon>
        <taxon>Fungi incertae sedis</taxon>
        <taxon>Mucoromycota</taxon>
        <taxon>Mortierellomycotina</taxon>
        <taxon>Mortierellomycetes</taxon>
        <taxon>Mortierellales</taxon>
        <taxon>Mortierellaceae</taxon>
        <taxon>Modicella</taxon>
    </lineage>
</organism>
<evidence type="ECO:0000313" key="6">
    <source>
        <dbReference type="EMBL" id="KAF9945529.1"/>
    </source>
</evidence>
<accession>A0A9P6IRZ2</accession>
<feature type="compositionally biased region" description="Low complexity" evidence="3">
    <location>
        <begin position="10"/>
        <end position="25"/>
    </location>
</feature>
<feature type="domain" description="Coiled-coil" evidence="4">
    <location>
        <begin position="101"/>
        <end position="192"/>
    </location>
</feature>
<reference evidence="6" key="1">
    <citation type="journal article" date="2020" name="Fungal Divers.">
        <title>Resolving the Mortierellaceae phylogeny through synthesis of multi-gene phylogenetics and phylogenomics.</title>
        <authorList>
            <person name="Vandepol N."/>
            <person name="Liber J."/>
            <person name="Desiro A."/>
            <person name="Na H."/>
            <person name="Kennedy M."/>
            <person name="Barry K."/>
            <person name="Grigoriev I.V."/>
            <person name="Miller A.N."/>
            <person name="O'Donnell K."/>
            <person name="Stajich J.E."/>
            <person name="Bonito G."/>
        </authorList>
    </citation>
    <scope>NUCLEOTIDE SEQUENCE</scope>
    <source>
        <strain evidence="6">MES-2147</strain>
    </source>
</reference>
<comment type="similarity">
    <text evidence="1">Belongs to the CCDC124 family.</text>
</comment>
<dbReference type="Pfam" id="PF22048">
    <property type="entry name" value="LSO1_2-like"/>
    <property type="match status" value="1"/>
</dbReference>
<feature type="domain" description="LSO1/LSO2" evidence="5">
    <location>
        <begin position="9"/>
        <end position="75"/>
    </location>
</feature>
<evidence type="ECO:0000256" key="2">
    <source>
        <dbReference type="ARBA" id="ARBA00023054"/>
    </source>
</evidence>
<feature type="compositionally biased region" description="Basic and acidic residues" evidence="3">
    <location>
        <begin position="26"/>
        <end position="36"/>
    </location>
</feature>
<dbReference type="PANTHER" id="PTHR21680:SF0">
    <property type="entry name" value="COILED-COIL DOMAIN-CONTAINING PROTEIN 124"/>
    <property type="match status" value="1"/>
</dbReference>
<comment type="caution">
    <text evidence="6">The sequence shown here is derived from an EMBL/GenBank/DDBJ whole genome shotgun (WGS) entry which is preliminary data.</text>
</comment>
<evidence type="ECO:0000259" key="5">
    <source>
        <dbReference type="Pfam" id="PF22048"/>
    </source>
</evidence>
<dbReference type="AlphaFoldDB" id="A0A9P6IRZ2"/>
<dbReference type="OrthoDB" id="76412at2759"/>
<gene>
    <name evidence="6" type="ORF">BGZ65_010635</name>
</gene>
<keyword evidence="7" id="KW-1185">Reference proteome</keyword>
<feature type="region of interest" description="Disordered" evidence="3">
    <location>
        <begin position="1"/>
        <end position="97"/>
    </location>
</feature>
<feature type="region of interest" description="Disordered" evidence="3">
    <location>
        <begin position="118"/>
        <end position="143"/>
    </location>
</feature>
<evidence type="ECO:0008006" key="8">
    <source>
        <dbReference type="Google" id="ProtNLM"/>
    </source>
</evidence>
<sequence length="192" mass="21177">MPPKKGENSKVAAANERKAAAQSAKNAKETAKKDAAETTEWAQGAKGNKKELEEQKRQEQLAKKREAQRALEEEEKSIKSKPLKPVMGEEAFSGEAKPVEEFSASNIDDALDLLSIAGSSSGGSGKGKAVITTGKGKDVDRHPERRFKAAFAAYLERELPTLKKEHPGLRQNQMHDMLYKQFQKSPENPFNQ</sequence>
<name>A0A9P6IRZ2_9FUNG</name>
<dbReference type="Proteomes" id="UP000749646">
    <property type="component" value="Unassembled WGS sequence"/>
</dbReference>
<feature type="compositionally biased region" description="Basic and acidic residues" evidence="3">
    <location>
        <begin position="48"/>
        <end position="71"/>
    </location>
</feature>
<dbReference type="InterPro" id="IPR010422">
    <property type="entry name" value="Ccdc124/Oxs1"/>
</dbReference>
<dbReference type="Pfam" id="PF06244">
    <property type="entry name" value="Ccdc124"/>
    <property type="match status" value="1"/>
</dbReference>
<evidence type="ECO:0000313" key="7">
    <source>
        <dbReference type="Proteomes" id="UP000749646"/>
    </source>
</evidence>
<dbReference type="GO" id="GO:0003713">
    <property type="term" value="F:transcription coactivator activity"/>
    <property type="evidence" value="ECO:0007669"/>
    <property type="project" value="TreeGrafter"/>
</dbReference>
<proteinExistence type="inferred from homology"/>
<dbReference type="GO" id="GO:0006366">
    <property type="term" value="P:transcription by RNA polymerase II"/>
    <property type="evidence" value="ECO:0007669"/>
    <property type="project" value="TreeGrafter"/>
</dbReference>
<evidence type="ECO:0000256" key="3">
    <source>
        <dbReference type="SAM" id="MobiDB-lite"/>
    </source>
</evidence>
<dbReference type="InterPro" id="IPR054414">
    <property type="entry name" value="Ccdc124/Oxs1_C"/>
</dbReference>
<feature type="non-terminal residue" evidence="6">
    <location>
        <position position="192"/>
    </location>
</feature>
<evidence type="ECO:0000256" key="1">
    <source>
        <dbReference type="ARBA" id="ARBA00008296"/>
    </source>
</evidence>
<dbReference type="InterPro" id="IPR054413">
    <property type="entry name" value="LSO1/2"/>
</dbReference>
<dbReference type="GO" id="GO:0005634">
    <property type="term" value="C:nucleus"/>
    <property type="evidence" value="ECO:0007669"/>
    <property type="project" value="TreeGrafter"/>
</dbReference>
<protein>
    <recommendedName>
        <fullName evidence="8">DUF1014-domain-containing protein</fullName>
    </recommendedName>
</protein>